<dbReference type="AlphaFoldDB" id="A0AAD7F9L1"/>
<dbReference type="EMBL" id="JARKIF010000072">
    <property type="protein sequence ID" value="KAJ7605582.1"/>
    <property type="molecule type" value="Genomic_DNA"/>
</dbReference>
<protein>
    <submittedName>
        <fullName evidence="1">Uncharacterized protein</fullName>
    </submittedName>
</protein>
<accession>A0AAD7F9L1</accession>
<evidence type="ECO:0000313" key="2">
    <source>
        <dbReference type="Proteomes" id="UP001221142"/>
    </source>
</evidence>
<organism evidence="1 2">
    <name type="scientific">Roridomyces roridus</name>
    <dbReference type="NCBI Taxonomy" id="1738132"/>
    <lineage>
        <taxon>Eukaryota</taxon>
        <taxon>Fungi</taxon>
        <taxon>Dikarya</taxon>
        <taxon>Basidiomycota</taxon>
        <taxon>Agaricomycotina</taxon>
        <taxon>Agaricomycetes</taxon>
        <taxon>Agaricomycetidae</taxon>
        <taxon>Agaricales</taxon>
        <taxon>Marasmiineae</taxon>
        <taxon>Mycenaceae</taxon>
        <taxon>Roridomyces</taxon>
    </lineage>
</organism>
<keyword evidence="2" id="KW-1185">Reference proteome</keyword>
<proteinExistence type="predicted"/>
<gene>
    <name evidence="1" type="ORF">FB45DRAFT_1042174</name>
</gene>
<evidence type="ECO:0000313" key="1">
    <source>
        <dbReference type="EMBL" id="KAJ7605582.1"/>
    </source>
</evidence>
<name>A0AAD7F9L1_9AGAR</name>
<comment type="caution">
    <text evidence="1">The sequence shown here is derived from an EMBL/GenBank/DDBJ whole genome shotgun (WGS) entry which is preliminary data.</text>
</comment>
<reference evidence="1" key="1">
    <citation type="submission" date="2023-03" db="EMBL/GenBank/DDBJ databases">
        <title>Massive genome expansion in bonnet fungi (Mycena s.s.) driven by repeated elements and novel gene families across ecological guilds.</title>
        <authorList>
            <consortium name="Lawrence Berkeley National Laboratory"/>
            <person name="Harder C.B."/>
            <person name="Miyauchi S."/>
            <person name="Viragh M."/>
            <person name="Kuo A."/>
            <person name="Thoen E."/>
            <person name="Andreopoulos B."/>
            <person name="Lu D."/>
            <person name="Skrede I."/>
            <person name="Drula E."/>
            <person name="Henrissat B."/>
            <person name="Morin E."/>
            <person name="Kohler A."/>
            <person name="Barry K."/>
            <person name="LaButti K."/>
            <person name="Morin E."/>
            <person name="Salamov A."/>
            <person name="Lipzen A."/>
            <person name="Mereny Z."/>
            <person name="Hegedus B."/>
            <person name="Baldrian P."/>
            <person name="Stursova M."/>
            <person name="Weitz H."/>
            <person name="Taylor A."/>
            <person name="Grigoriev I.V."/>
            <person name="Nagy L.G."/>
            <person name="Martin F."/>
            <person name="Kauserud H."/>
        </authorList>
    </citation>
    <scope>NUCLEOTIDE SEQUENCE</scope>
    <source>
        <strain evidence="1">9284</strain>
    </source>
</reference>
<dbReference type="Proteomes" id="UP001221142">
    <property type="component" value="Unassembled WGS sequence"/>
</dbReference>
<sequence length="203" mass="22953">MEYNLYTPYEFLTQLYPRTVDFASSLYSNMSPLSEAASVTFPDAIQPVWVDARDESENLLGNKNTSSKVFRDSMDRTAQAWVPASYEDIRNALEKASRLSERHSKMLVSADGLVRTDCAYRTLLTEIGGRLAVHLRHYDGVFNEYEHVRRQMEDRNLTPIDFPTNDNSIPIPGGSNVPHRVFTRHGVLIPGIESAKAKNGRSN</sequence>